<accession>A0A853BUY2</accession>
<evidence type="ECO:0000256" key="6">
    <source>
        <dbReference type="PIRNR" id="PIRNR002854"/>
    </source>
</evidence>
<evidence type="ECO:0000256" key="3">
    <source>
        <dbReference type="ARBA" id="ARBA00023136"/>
    </source>
</evidence>
<dbReference type="PANTHER" id="PTHR30429:SF0">
    <property type="entry name" value="METHIONINE-BINDING LIPOPROTEIN METQ"/>
    <property type="match status" value="1"/>
</dbReference>
<dbReference type="InterPro" id="IPR004872">
    <property type="entry name" value="Lipoprotein_NlpA"/>
</dbReference>
<dbReference type="EMBL" id="JACCFO010000001">
    <property type="protein sequence ID" value="NYI98780.1"/>
    <property type="molecule type" value="Genomic_DNA"/>
</dbReference>
<organism evidence="10 11">
    <name type="scientific">Streptomonospora nanhaiensis</name>
    <dbReference type="NCBI Taxonomy" id="1323731"/>
    <lineage>
        <taxon>Bacteria</taxon>
        <taxon>Bacillati</taxon>
        <taxon>Actinomycetota</taxon>
        <taxon>Actinomycetes</taxon>
        <taxon>Streptosporangiales</taxon>
        <taxon>Nocardiopsidaceae</taxon>
        <taxon>Streptomonospora</taxon>
    </lineage>
</organism>
<feature type="region of interest" description="Disordered" evidence="8">
    <location>
        <begin position="27"/>
        <end position="46"/>
    </location>
</feature>
<protein>
    <recommendedName>
        <fullName evidence="6">Lipoprotein</fullName>
    </recommendedName>
</protein>
<gene>
    <name evidence="10" type="ORF">HNR12_005057</name>
</gene>
<dbReference type="PANTHER" id="PTHR30429">
    <property type="entry name" value="D-METHIONINE-BINDING LIPOPROTEIN METQ"/>
    <property type="match status" value="1"/>
</dbReference>
<dbReference type="RefSeq" id="WP_179769865.1">
    <property type="nucleotide sequence ID" value="NZ_JACCFO010000001.1"/>
</dbReference>
<dbReference type="SUPFAM" id="SSF53850">
    <property type="entry name" value="Periplasmic binding protein-like II"/>
    <property type="match status" value="1"/>
</dbReference>
<dbReference type="Gene3D" id="3.40.190.10">
    <property type="entry name" value="Periplasmic binding protein-like II"/>
    <property type="match status" value="2"/>
</dbReference>
<feature type="chain" id="PRO_5032793108" description="Lipoprotein" evidence="9">
    <location>
        <begin position="32"/>
        <end position="287"/>
    </location>
</feature>
<keyword evidence="4" id="KW-0564">Palmitate</keyword>
<evidence type="ECO:0000256" key="8">
    <source>
        <dbReference type="SAM" id="MobiDB-lite"/>
    </source>
</evidence>
<keyword evidence="3" id="KW-0472">Membrane</keyword>
<evidence type="ECO:0000256" key="9">
    <source>
        <dbReference type="SAM" id="SignalP"/>
    </source>
</evidence>
<evidence type="ECO:0000256" key="1">
    <source>
        <dbReference type="ARBA" id="ARBA00004635"/>
    </source>
</evidence>
<keyword evidence="5 6" id="KW-0449">Lipoprotein</keyword>
<evidence type="ECO:0000256" key="2">
    <source>
        <dbReference type="ARBA" id="ARBA00022729"/>
    </source>
</evidence>
<evidence type="ECO:0000256" key="4">
    <source>
        <dbReference type="ARBA" id="ARBA00023139"/>
    </source>
</evidence>
<comment type="subcellular location">
    <subcellularLocation>
        <location evidence="1">Membrane</location>
        <topology evidence="1">Lipid-anchor</topology>
    </subcellularLocation>
</comment>
<dbReference type="PIRSF" id="PIRSF002854">
    <property type="entry name" value="MetQ"/>
    <property type="match status" value="1"/>
</dbReference>
<feature type="signal peptide" evidence="9">
    <location>
        <begin position="1"/>
        <end position="31"/>
    </location>
</feature>
<dbReference type="PROSITE" id="PS51257">
    <property type="entry name" value="PROKAR_LIPOPROTEIN"/>
    <property type="match status" value="1"/>
</dbReference>
<evidence type="ECO:0000313" key="10">
    <source>
        <dbReference type="EMBL" id="NYI98780.1"/>
    </source>
</evidence>
<reference evidence="10 11" key="1">
    <citation type="submission" date="2020-07" db="EMBL/GenBank/DDBJ databases">
        <title>Sequencing the genomes of 1000 actinobacteria strains.</title>
        <authorList>
            <person name="Klenk H.-P."/>
        </authorList>
    </citation>
    <scope>NUCLEOTIDE SEQUENCE [LARGE SCALE GENOMIC DNA]</scope>
    <source>
        <strain evidence="10 11">DSM 45927</strain>
    </source>
</reference>
<sequence length="287" mass="30038">MNSELRKISGVLGAAALAVGLSACGSPSEQAAEEDSGGGDRTTLRVGATPVPHAEVLRFVQEELAADAGLNIQIVEFTDYNQPNAALAEGEIDANYFQTKPFLADYENGNPDADLTWVSDIHLEAFGLYSESLEEVGDIERGAEIAVPSDASNMGRALNLLDAEGVITLAEGAGETAGEGDIEENPKDVELVPVDAAQLPRSLADVDAAVVNGNFALEAGLAESANALAWEETEGSPYGNGLVVPAGQEDDENIAKLDELLHSEDVRAFMEEEWNGVVLPLEGGGES</sequence>
<evidence type="ECO:0000256" key="5">
    <source>
        <dbReference type="ARBA" id="ARBA00023288"/>
    </source>
</evidence>
<dbReference type="Proteomes" id="UP000575985">
    <property type="component" value="Unassembled WGS sequence"/>
</dbReference>
<evidence type="ECO:0000256" key="7">
    <source>
        <dbReference type="PIRSR" id="PIRSR002854-1"/>
    </source>
</evidence>
<dbReference type="GO" id="GO:0016020">
    <property type="term" value="C:membrane"/>
    <property type="evidence" value="ECO:0007669"/>
    <property type="project" value="UniProtKB-SubCell"/>
</dbReference>
<evidence type="ECO:0000313" key="11">
    <source>
        <dbReference type="Proteomes" id="UP000575985"/>
    </source>
</evidence>
<dbReference type="Pfam" id="PF03180">
    <property type="entry name" value="Lipoprotein_9"/>
    <property type="match status" value="1"/>
</dbReference>
<name>A0A853BUY2_9ACTN</name>
<keyword evidence="2 9" id="KW-0732">Signal</keyword>
<dbReference type="AlphaFoldDB" id="A0A853BUY2"/>
<keyword evidence="11" id="KW-1185">Reference proteome</keyword>
<feature type="lipid moiety-binding region" description="S-diacylglycerol cysteine" evidence="7">
    <location>
        <position position="24"/>
    </location>
</feature>
<proteinExistence type="inferred from homology"/>
<comment type="caution">
    <text evidence="10">The sequence shown here is derived from an EMBL/GenBank/DDBJ whole genome shotgun (WGS) entry which is preliminary data.</text>
</comment>
<comment type="similarity">
    <text evidence="6">Belongs to the nlpA lipoprotein family.</text>
</comment>